<dbReference type="EMBL" id="JZWS01000162">
    <property type="protein sequence ID" value="KJR78236.1"/>
    <property type="molecule type" value="Genomic_DNA"/>
</dbReference>
<feature type="transmembrane region" description="Helical" evidence="1">
    <location>
        <begin position="106"/>
        <end position="124"/>
    </location>
</feature>
<evidence type="ECO:0000259" key="2">
    <source>
        <dbReference type="Pfam" id="PF04173"/>
    </source>
</evidence>
<feature type="transmembrane region" description="Helical" evidence="1">
    <location>
        <begin position="130"/>
        <end position="151"/>
    </location>
</feature>
<feature type="transmembrane region" description="Helical" evidence="1">
    <location>
        <begin position="12"/>
        <end position="30"/>
    </location>
</feature>
<dbReference type="PATRIC" id="fig|1326980.8.peg.569"/>
<gene>
    <name evidence="3" type="ORF">TQ35_08335</name>
</gene>
<organism evidence="3">
    <name type="scientific">Candidatus Aramenus sulfurataquae</name>
    <dbReference type="NCBI Taxonomy" id="1326980"/>
    <lineage>
        <taxon>Archaea</taxon>
        <taxon>Thermoproteota</taxon>
        <taxon>Thermoprotei</taxon>
        <taxon>Sulfolobales</taxon>
        <taxon>Sulfolobaceae</taxon>
        <taxon>Candidatus Aramenus</taxon>
    </lineage>
</organism>
<feature type="transmembrane region" description="Helical" evidence="1">
    <location>
        <begin position="76"/>
        <end position="99"/>
    </location>
</feature>
<dbReference type="InterPro" id="IPR007301">
    <property type="entry name" value="DoxD"/>
</dbReference>
<dbReference type="AlphaFoldDB" id="A0A0F2LR24"/>
<proteinExistence type="predicted"/>
<feature type="domain" description="TQO small subunit DoxD" evidence="2">
    <location>
        <begin position="13"/>
        <end position="175"/>
    </location>
</feature>
<evidence type="ECO:0000256" key="1">
    <source>
        <dbReference type="SAM" id="Phobius"/>
    </source>
</evidence>
<name>A0A0F2LR24_9CREN</name>
<comment type="caution">
    <text evidence="3">The sequence shown here is derived from an EMBL/GenBank/DDBJ whole genome shotgun (WGS) entry which is preliminary data.</text>
</comment>
<protein>
    <submittedName>
        <fullName evidence="3">TQO small subunit DoxD</fullName>
    </submittedName>
</protein>
<sequence>MAQSKVIDDTQKFLPILRITLGWMYLSAFVRRTINVPAKLNPNSSAYVGGKIITFLPHAWTPVKGILVYTLTHPTLLYDFLILFTSLEGIFGLFLMLGFLTRISGLVIAGLAWGIGAASGWLGSTCVDEWQIAATEGAAAFMFVFTGSRWLSIDQYLYKKYPDGIKIGKYKIPLW</sequence>
<keyword evidence="1" id="KW-0812">Transmembrane</keyword>
<dbReference type="Pfam" id="PF04173">
    <property type="entry name" value="DoxD"/>
    <property type="match status" value="1"/>
</dbReference>
<accession>A0A0F2LR24</accession>
<keyword evidence="1" id="KW-1133">Transmembrane helix</keyword>
<keyword evidence="1" id="KW-0472">Membrane</keyword>
<reference evidence="3" key="1">
    <citation type="submission" date="2015-03" db="EMBL/GenBank/DDBJ databases">
        <title>Metagenome Sequencing of an Archaeal-Dominated Microbial Community from a Hot Spring at the Los Azufres Geothermal Field, Mexico.</title>
        <authorList>
            <person name="Servin-Garciduenas L.E."/>
            <person name="Martinez-Romero E."/>
        </authorList>
    </citation>
    <scope>NUCLEOTIDE SEQUENCE [LARGE SCALE GENOMIC DNA]</scope>
    <source>
        <strain evidence="3">AZ1-454</strain>
    </source>
</reference>
<evidence type="ECO:0000313" key="3">
    <source>
        <dbReference type="EMBL" id="KJR78236.1"/>
    </source>
</evidence>